<keyword evidence="10" id="KW-1185">Reference proteome</keyword>
<dbReference type="Proteomes" id="UP001163739">
    <property type="component" value="Chromosome"/>
</dbReference>
<comment type="subcellular location">
    <subcellularLocation>
        <location evidence="1">Cell membrane</location>
        <topology evidence="1">Multi-pass membrane protein</topology>
    </subcellularLocation>
    <subcellularLocation>
        <location evidence="6">Membrane</location>
        <topology evidence="6">Multi-pass membrane protein</topology>
    </subcellularLocation>
</comment>
<dbReference type="InterPro" id="IPR002898">
    <property type="entry name" value="MotA_ExbB_proton_chnl"/>
</dbReference>
<keyword evidence="4 7" id="KW-1133">Transmembrane helix</keyword>
<evidence type="ECO:0000259" key="8">
    <source>
        <dbReference type="Pfam" id="PF01618"/>
    </source>
</evidence>
<feature type="transmembrane region" description="Helical" evidence="7">
    <location>
        <begin position="12"/>
        <end position="37"/>
    </location>
</feature>
<dbReference type="InterPro" id="IPR050790">
    <property type="entry name" value="ExbB/TolQ_transport"/>
</dbReference>
<reference evidence="9" key="1">
    <citation type="submission" date="2022-06" db="EMBL/GenBank/DDBJ databases">
        <title>Alkalimarinus sp. nov., isolated from gut of a Alitta virens.</title>
        <authorList>
            <person name="Yang A.I."/>
            <person name="Shin N.-R."/>
        </authorList>
    </citation>
    <scope>NUCLEOTIDE SEQUENCE</scope>
    <source>
        <strain evidence="9">A2M4</strain>
    </source>
</reference>
<evidence type="ECO:0000256" key="7">
    <source>
        <dbReference type="SAM" id="Phobius"/>
    </source>
</evidence>
<dbReference type="EMBL" id="CP100390">
    <property type="protein sequence ID" value="UZE97073.1"/>
    <property type="molecule type" value="Genomic_DNA"/>
</dbReference>
<evidence type="ECO:0000256" key="3">
    <source>
        <dbReference type="ARBA" id="ARBA00022692"/>
    </source>
</evidence>
<evidence type="ECO:0000256" key="1">
    <source>
        <dbReference type="ARBA" id="ARBA00004651"/>
    </source>
</evidence>
<dbReference type="PANTHER" id="PTHR30625">
    <property type="entry name" value="PROTEIN TOLQ"/>
    <property type="match status" value="1"/>
</dbReference>
<keyword evidence="6" id="KW-0653">Protein transport</keyword>
<comment type="similarity">
    <text evidence="6">Belongs to the exbB/tolQ family.</text>
</comment>
<dbReference type="Pfam" id="PF01618">
    <property type="entry name" value="MotA_ExbB"/>
    <property type="match status" value="1"/>
</dbReference>
<keyword evidence="3 7" id="KW-0812">Transmembrane</keyword>
<keyword evidence="6" id="KW-0813">Transport</keyword>
<protein>
    <submittedName>
        <fullName evidence="9">MotA/TolQ/ExbB proton channel family protein</fullName>
    </submittedName>
</protein>
<feature type="domain" description="MotA/TolQ/ExbB proton channel" evidence="8">
    <location>
        <begin position="75"/>
        <end position="154"/>
    </location>
</feature>
<dbReference type="PANTHER" id="PTHR30625:SF18">
    <property type="entry name" value="TONB2 ENERGY TRANSDUCTION SYSTEM INNER MEMBRANE COMPONENT EXBB"/>
    <property type="match status" value="1"/>
</dbReference>
<evidence type="ECO:0000313" key="9">
    <source>
        <dbReference type="EMBL" id="UZE97073.1"/>
    </source>
</evidence>
<proteinExistence type="inferred from homology"/>
<evidence type="ECO:0000256" key="4">
    <source>
        <dbReference type="ARBA" id="ARBA00022989"/>
    </source>
</evidence>
<evidence type="ECO:0000313" key="10">
    <source>
        <dbReference type="Proteomes" id="UP001163739"/>
    </source>
</evidence>
<dbReference type="RefSeq" id="WP_265048554.1">
    <property type="nucleotide sequence ID" value="NZ_CP100390.1"/>
</dbReference>
<evidence type="ECO:0000256" key="6">
    <source>
        <dbReference type="RuleBase" id="RU004057"/>
    </source>
</evidence>
<keyword evidence="2" id="KW-1003">Cell membrane</keyword>
<organism evidence="9 10">
    <name type="scientific">Alkalimarinus alittae</name>
    <dbReference type="NCBI Taxonomy" id="2961619"/>
    <lineage>
        <taxon>Bacteria</taxon>
        <taxon>Pseudomonadati</taxon>
        <taxon>Pseudomonadota</taxon>
        <taxon>Gammaproteobacteria</taxon>
        <taxon>Alteromonadales</taxon>
        <taxon>Alteromonadaceae</taxon>
        <taxon>Alkalimarinus</taxon>
    </lineage>
</organism>
<accession>A0ABY6N4M9</accession>
<feature type="transmembrane region" description="Helical" evidence="7">
    <location>
        <begin position="125"/>
        <end position="147"/>
    </location>
</feature>
<name>A0ABY6N4M9_9ALTE</name>
<evidence type="ECO:0000256" key="5">
    <source>
        <dbReference type="ARBA" id="ARBA00023136"/>
    </source>
</evidence>
<sequence length="165" mass="18325">MPLDLSYFFPSLTAFIYAGGPVLILLASVALILWSMLLERLWFRLRVFPKLKQACLTNPKRSQQLMQCCDLQLSINASLPVIKTLVALCPLIGLLGTVTGMIHLFDIMALKGTTNPRLMASGVAQATLPTMAGMVLAVSGLMFYTWLRRWSQLQLITLSLLRAQQ</sequence>
<evidence type="ECO:0000256" key="2">
    <source>
        <dbReference type="ARBA" id="ARBA00022475"/>
    </source>
</evidence>
<gene>
    <name evidence="9" type="ORF">NKI27_04805</name>
</gene>
<feature type="transmembrane region" description="Helical" evidence="7">
    <location>
        <begin position="85"/>
        <end position="105"/>
    </location>
</feature>
<keyword evidence="5 7" id="KW-0472">Membrane</keyword>